<evidence type="ECO:0000256" key="5">
    <source>
        <dbReference type="ARBA" id="ARBA00023163"/>
    </source>
</evidence>
<dbReference type="EMBL" id="VNIK02000001">
    <property type="protein sequence ID" value="KAB5491387.1"/>
    <property type="molecule type" value="Genomic_DNA"/>
</dbReference>
<dbReference type="InterPro" id="IPR039425">
    <property type="entry name" value="RNA_pol_sigma-70-like"/>
</dbReference>
<comment type="caution">
    <text evidence="7">The sequence shown here is derived from an EMBL/GenBank/DDBJ whole genome shotgun (WGS) entry which is preliminary data.</text>
</comment>
<dbReference type="GO" id="GO:0016987">
    <property type="term" value="F:sigma factor activity"/>
    <property type="evidence" value="ECO:0007669"/>
    <property type="project" value="UniProtKB-KW"/>
</dbReference>
<evidence type="ECO:0000313" key="8">
    <source>
        <dbReference type="Proteomes" id="UP000319204"/>
    </source>
</evidence>
<dbReference type="GO" id="GO:0006352">
    <property type="term" value="P:DNA-templated transcription initiation"/>
    <property type="evidence" value="ECO:0007669"/>
    <property type="project" value="InterPro"/>
</dbReference>
<keyword evidence="5" id="KW-0804">Transcription</keyword>
<comment type="similarity">
    <text evidence="1">Belongs to the sigma-70 factor family. ECF subfamily.</text>
</comment>
<dbReference type="InterPro" id="IPR014284">
    <property type="entry name" value="RNA_pol_sigma-70_dom"/>
</dbReference>
<keyword evidence="8" id="KW-1185">Reference proteome</keyword>
<dbReference type="AlphaFoldDB" id="A0A5N5IXF7"/>
<keyword evidence="3" id="KW-0731">Sigma factor</keyword>
<sequence>MGNTQRKDIDTILEGFRKNDETILEEVYQSVFPQVRVHIFKNSGDEAQAKDIYQEAFIACWQNVKDHKFDGTGSLEAYLFTIAKNKWTDHLRSARFKKTVHQDVISLIGQEEDKDEDQDNEVQNEQEAMKRALHQLGNGCKNLLTLFYFERKNMEEIAEKIGIGAASARNKKYRCMEQLRALAQHIKNNG</sequence>
<dbReference type="SUPFAM" id="SSF88659">
    <property type="entry name" value="Sigma3 and sigma4 domains of RNA polymerase sigma factors"/>
    <property type="match status" value="1"/>
</dbReference>
<evidence type="ECO:0000259" key="6">
    <source>
        <dbReference type="Pfam" id="PF04542"/>
    </source>
</evidence>
<keyword evidence="2" id="KW-0805">Transcription regulation</keyword>
<dbReference type="InterPro" id="IPR013325">
    <property type="entry name" value="RNA_pol_sigma_r2"/>
</dbReference>
<keyword evidence="4" id="KW-0238">DNA-binding</keyword>
<reference evidence="7" key="1">
    <citation type="submission" date="2019-10" db="EMBL/GenBank/DDBJ databases">
        <title>Muricauda hadale sp. nov., a piezophilic bacterium isolated from hadopelagic water of the Mariana Trench.</title>
        <authorList>
            <person name="Wei Y."/>
        </authorList>
    </citation>
    <scope>NUCLEOTIDE SEQUENCE [LARGE SCALE GENOMIC DNA]</scope>
    <source>
        <strain evidence="7">MT-229</strain>
    </source>
</reference>
<evidence type="ECO:0000256" key="3">
    <source>
        <dbReference type="ARBA" id="ARBA00023082"/>
    </source>
</evidence>
<dbReference type="Pfam" id="PF04542">
    <property type="entry name" value="Sigma70_r2"/>
    <property type="match status" value="1"/>
</dbReference>
<organism evidence="7 8">
    <name type="scientific">Flagellimonas hadalis</name>
    <dbReference type="NCBI Taxonomy" id="2597517"/>
    <lineage>
        <taxon>Bacteria</taxon>
        <taxon>Pseudomonadati</taxon>
        <taxon>Bacteroidota</taxon>
        <taxon>Flavobacteriia</taxon>
        <taxon>Flavobacteriales</taxon>
        <taxon>Flavobacteriaceae</taxon>
        <taxon>Flagellimonas</taxon>
    </lineage>
</organism>
<dbReference type="SUPFAM" id="SSF88946">
    <property type="entry name" value="Sigma2 domain of RNA polymerase sigma factors"/>
    <property type="match status" value="1"/>
</dbReference>
<evidence type="ECO:0000313" key="7">
    <source>
        <dbReference type="EMBL" id="KAB5491387.1"/>
    </source>
</evidence>
<dbReference type="InterPro" id="IPR013324">
    <property type="entry name" value="RNA_pol_sigma_r3/r4-like"/>
</dbReference>
<feature type="domain" description="RNA polymerase sigma-70 region 2" evidence="6">
    <location>
        <begin position="28"/>
        <end position="95"/>
    </location>
</feature>
<dbReference type="RefSeq" id="WP_151888544.1">
    <property type="nucleotide sequence ID" value="NZ_VNIK02000001.1"/>
</dbReference>
<evidence type="ECO:0000256" key="1">
    <source>
        <dbReference type="ARBA" id="ARBA00010641"/>
    </source>
</evidence>
<dbReference type="NCBIfam" id="TIGR02937">
    <property type="entry name" value="sigma70-ECF"/>
    <property type="match status" value="1"/>
</dbReference>
<dbReference type="Gene3D" id="1.10.10.10">
    <property type="entry name" value="Winged helix-like DNA-binding domain superfamily/Winged helix DNA-binding domain"/>
    <property type="match status" value="1"/>
</dbReference>
<gene>
    <name evidence="7" type="ORF">FOT42_000105</name>
</gene>
<dbReference type="PANTHER" id="PTHR43133">
    <property type="entry name" value="RNA POLYMERASE ECF-TYPE SIGMA FACTO"/>
    <property type="match status" value="1"/>
</dbReference>
<evidence type="ECO:0000256" key="4">
    <source>
        <dbReference type="ARBA" id="ARBA00023125"/>
    </source>
</evidence>
<protein>
    <submittedName>
        <fullName evidence="7">Sigma-70 family RNA polymerase sigma factor</fullName>
    </submittedName>
</protein>
<evidence type="ECO:0000256" key="2">
    <source>
        <dbReference type="ARBA" id="ARBA00023015"/>
    </source>
</evidence>
<dbReference type="InterPro" id="IPR007627">
    <property type="entry name" value="RNA_pol_sigma70_r2"/>
</dbReference>
<dbReference type="PANTHER" id="PTHR43133:SF8">
    <property type="entry name" value="RNA POLYMERASE SIGMA FACTOR HI_1459-RELATED"/>
    <property type="match status" value="1"/>
</dbReference>
<dbReference type="Gene3D" id="1.10.1740.10">
    <property type="match status" value="1"/>
</dbReference>
<dbReference type="InterPro" id="IPR036388">
    <property type="entry name" value="WH-like_DNA-bd_sf"/>
</dbReference>
<accession>A0A5N5IXF7</accession>
<dbReference type="OrthoDB" id="1163416at2"/>
<proteinExistence type="inferred from homology"/>
<name>A0A5N5IXF7_9FLAO</name>
<dbReference type="GO" id="GO:0003677">
    <property type="term" value="F:DNA binding"/>
    <property type="evidence" value="ECO:0007669"/>
    <property type="project" value="UniProtKB-KW"/>
</dbReference>
<dbReference type="Proteomes" id="UP000319204">
    <property type="component" value="Unassembled WGS sequence"/>
</dbReference>